<dbReference type="STRING" id="1408281.Epro_0497"/>
<dbReference type="OrthoDB" id="5540991at2"/>
<proteinExistence type="predicted"/>
<keyword evidence="1" id="KW-0732">Signal</keyword>
<feature type="chain" id="PRO_5005186127" description="Lipoprotein" evidence="1">
    <location>
        <begin position="24"/>
        <end position="232"/>
    </location>
</feature>
<reference evidence="2 3" key="1">
    <citation type="submission" date="2014-09" db="EMBL/GenBank/DDBJ databases">
        <title>Complete genome sequence of Endomicrobium proavitum.</title>
        <authorList>
            <person name="Zheng H."/>
        </authorList>
    </citation>
    <scope>NUCLEOTIDE SEQUENCE [LARGE SCALE GENOMIC DNA]</scope>
    <source>
        <strain evidence="2 3">Rsa215</strain>
    </source>
</reference>
<accession>A0A0G3WGS5</accession>
<evidence type="ECO:0008006" key="4">
    <source>
        <dbReference type="Google" id="ProtNLM"/>
    </source>
</evidence>
<dbReference type="KEGG" id="epo:Epro_0497"/>
<gene>
    <name evidence="2" type="ORF">Epro_0497</name>
</gene>
<dbReference type="RefSeq" id="WP_052570296.1">
    <property type="nucleotide sequence ID" value="NZ_CP009498.1"/>
</dbReference>
<organism evidence="2 3">
    <name type="scientific">Endomicrobium proavitum</name>
    <dbReference type="NCBI Taxonomy" id="1408281"/>
    <lineage>
        <taxon>Bacteria</taxon>
        <taxon>Pseudomonadati</taxon>
        <taxon>Elusimicrobiota</taxon>
        <taxon>Endomicrobiia</taxon>
        <taxon>Endomicrobiales</taxon>
        <taxon>Endomicrobiaceae</taxon>
        <taxon>Endomicrobium</taxon>
    </lineage>
</organism>
<protein>
    <recommendedName>
        <fullName evidence="4">Lipoprotein</fullName>
    </recommendedName>
</protein>
<feature type="signal peptide" evidence="1">
    <location>
        <begin position="1"/>
        <end position="23"/>
    </location>
</feature>
<dbReference type="Proteomes" id="UP000035337">
    <property type="component" value="Chromosome"/>
</dbReference>
<dbReference type="EMBL" id="CP009498">
    <property type="protein sequence ID" value="AKL97876.1"/>
    <property type="molecule type" value="Genomic_DNA"/>
</dbReference>
<name>A0A0G3WGS5_9BACT</name>
<dbReference type="AlphaFoldDB" id="A0A0G3WGS5"/>
<keyword evidence="3" id="KW-1185">Reference proteome</keyword>
<evidence type="ECO:0000256" key="1">
    <source>
        <dbReference type="SAM" id="SignalP"/>
    </source>
</evidence>
<sequence>MKKINTILILFAIMTLCSSQVLSARHNNNHRHRGNVKVGVYYDFGFRPYHGYWNYDPYYNYYKNYYYDTQYQKKKAIAALDEIKLLEQIKADSAAAEIELFKIRVVKTRFYKQYFTDRIPESTAEITVQNNSDKEIAKLFFHGKIVTHISGNVLIDDYFAYDLQEPLDQGETQTYNIPLNSFGGWAKVQAPDLAVFSVDVNGFMSTDAEVFAPAWTVEDQKKLDQLKSKYVK</sequence>
<evidence type="ECO:0000313" key="2">
    <source>
        <dbReference type="EMBL" id="AKL97876.1"/>
    </source>
</evidence>
<evidence type="ECO:0000313" key="3">
    <source>
        <dbReference type="Proteomes" id="UP000035337"/>
    </source>
</evidence>